<accession>A0A5A9P7M3</accession>
<feature type="region of interest" description="Disordered" evidence="1">
    <location>
        <begin position="85"/>
        <end position="126"/>
    </location>
</feature>
<feature type="region of interest" description="Disordered" evidence="1">
    <location>
        <begin position="1"/>
        <end position="42"/>
    </location>
</feature>
<feature type="compositionally biased region" description="Basic and acidic residues" evidence="1">
    <location>
        <begin position="28"/>
        <end position="37"/>
    </location>
</feature>
<proteinExistence type="predicted"/>
<feature type="compositionally biased region" description="Basic and acidic residues" evidence="1">
    <location>
        <begin position="98"/>
        <end position="119"/>
    </location>
</feature>
<evidence type="ECO:0000256" key="1">
    <source>
        <dbReference type="SAM" id="MobiDB-lite"/>
    </source>
</evidence>
<name>A0A5A9P7M3_9TELE</name>
<dbReference type="Proteomes" id="UP000324632">
    <property type="component" value="Chromosome 8"/>
</dbReference>
<organism evidence="2 3">
    <name type="scientific">Triplophysa tibetana</name>
    <dbReference type="NCBI Taxonomy" id="1572043"/>
    <lineage>
        <taxon>Eukaryota</taxon>
        <taxon>Metazoa</taxon>
        <taxon>Chordata</taxon>
        <taxon>Craniata</taxon>
        <taxon>Vertebrata</taxon>
        <taxon>Euteleostomi</taxon>
        <taxon>Actinopterygii</taxon>
        <taxon>Neopterygii</taxon>
        <taxon>Teleostei</taxon>
        <taxon>Ostariophysi</taxon>
        <taxon>Cypriniformes</taxon>
        <taxon>Nemacheilidae</taxon>
        <taxon>Triplophysa</taxon>
    </lineage>
</organism>
<dbReference type="AlphaFoldDB" id="A0A5A9P7M3"/>
<gene>
    <name evidence="2" type="ORF">E1301_Tti014578</name>
</gene>
<protein>
    <submittedName>
        <fullName evidence="2">Uncharacterized protein</fullName>
    </submittedName>
</protein>
<comment type="caution">
    <text evidence="2">The sequence shown here is derived from an EMBL/GenBank/DDBJ whole genome shotgun (WGS) entry which is preliminary data.</text>
</comment>
<keyword evidence="3" id="KW-1185">Reference proteome</keyword>
<dbReference type="EMBL" id="SOYY01000008">
    <property type="protein sequence ID" value="KAA0717645.1"/>
    <property type="molecule type" value="Genomic_DNA"/>
</dbReference>
<evidence type="ECO:0000313" key="2">
    <source>
        <dbReference type="EMBL" id="KAA0717645.1"/>
    </source>
</evidence>
<reference evidence="2 3" key="1">
    <citation type="journal article" date="2019" name="Mol. Ecol. Resour.">
        <title>Chromosome-level genome assembly of Triplophysa tibetana, a fish adapted to the harsh high-altitude environment of the Tibetan Plateau.</title>
        <authorList>
            <person name="Yang X."/>
            <person name="Liu H."/>
            <person name="Ma Z."/>
            <person name="Zou Y."/>
            <person name="Zou M."/>
            <person name="Mao Y."/>
            <person name="Li X."/>
            <person name="Wang H."/>
            <person name="Chen T."/>
            <person name="Wang W."/>
            <person name="Yang R."/>
        </authorList>
    </citation>
    <scope>NUCLEOTIDE SEQUENCE [LARGE SCALE GENOMIC DNA]</scope>
    <source>
        <strain evidence="2">TTIB1903HZAU</strain>
        <tissue evidence="2">Muscle</tissue>
    </source>
</reference>
<sequence length="126" mass="13790">MVTPFVPQPDSEESNPKVLPDVPLDNNPRLEADEPHPKPAGACTEVSLMVTDTNPAVPLQKTGPYHVKLGLMSGVILELTVPVSENHKPMDTTGHVNPESKKETKPANRETNADIDQARPAKLWRK</sequence>
<evidence type="ECO:0000313" key="3">
    <source>
        <dbReference type="Proteomes" id="UP000324632"/>
    </source>
</evidence>